<dbReference type="InterPro" id="IPR003583">
    <property type="entry name" value="Hlx-hairpin-Hlx_DNA-bd_motif"/>
</dbReference>
<reference evidence="4 5" key="1">
    <citation type="submission" date="2019-01" db="EMBL/GenBank/DDBJ databases">
        <title>Lactibacter flavus gen. nov., sp. nov., a novel bacterium of the family Propionibacteriaceae isolated from raw milk and dairy products.</title>
        <authorList>
            <person name="Huptas C."/>
            <person name="Wenning M."/>
            <person name="Breitenwieser F."/>
            <person name="Doll E."/>
            <person name="Von Neubeck M."/>
            <person name="Busse H.-J."/>
            <person name="Scherer S."/>
        </authorList>
    </citation>
    <scope>NUCLEOTIDE SEQUENCE [LARGE SCALE GENOMIC DNA]</scope>
    <source>
        <strain evidence="4 5">KCTC 33808</strain>
    </source>
</reference>
<dbReference type="Proteomes" id="UP000292373">
    <property type="component" value="Unassembled WGS sequence"/>
</dbReference>
<dbReference type="PANTHER" id="PTHR21180:SF32">
    <property type="entry name" value="ENDONUCLEASE_EXONUCLEASE_PHOSPHATASE FAMILY DOMAIN-CONTAINING PROTEIN 1"/>
    <property type="match status" value="1"/>
</dbReference>
<feature type="domain" description="Helix-hairpin-helix DNA-binding motif class 1" evidence="3">
    <location>
        <begin position="252"/>
        <end position="271"/>
    </location>
</feature>
<dbReference type="GO" id="GO:0015628">
    <property type="term" value="P:protein secretion by the type II secretion system"/>
    <property type="evidence" value="ECO:0007669"/>
    <property type="project" value="TreeGrafter"/>
</dbReference>
<feature type="compositionally biased region" description="Pro residues" evidence="1">
    <location>
        <begin position="28"/>
        <end position="38"/>
    </location>
</feature>
<dbReference type="InterPro" id="IPR051675">
    <property type="entry name" value="Endo/Exo/Phosphatase_dom_1"/>
</dbReference>
<dbReference type="PANTHER" id="PTHR21180">
    <property type="entry name" value="ENDONUCLEASE/EXONUCLEASE/PHOSPHATASE FAMILY DOMAIN-CONTAINING PROTEIN 1"/>
    <property type="match status" value="1"/>
</dbReference>
<name>A0A4Q9KE63_9ACTN</name>
<dbReference type="Gene3D" id="3.10.560.10">
    <property type="entry name" value="Outer membrane lipoprotein wza domain like"/>
    <property type="match status" value="1"/>
</dbReference>
<evidence type="ECO:0000259" key="3">
    <source>
        <dbReference type="SMART" id="SM00278"/>
    </source>
</evidence>
<protein>
    <recommendedName>
        <fullName evidence="3">Helix-hairpin-helix DNA-binding motif class 1 domain-containing protein</fullName>
    </recommendedName>
</protein>
<evidence type="ECO:0000256" key="2">
    <source>
        <dbReference type="SAM" id="Phobius"/>
    </source>
</evidence>
<keyword evidence="2" id="KW-0472">Membrane</keyword>
<sequence length="274" mass="27421">MRPLSPRPGQGDVVRARLAALAAELGPAPSPDGVPPAEVPGDGSAEGLPPTVPEAAPARAIDRGSVLRRGVEFGRAHAAVIGVIGLVALLGAVWGITQARTVPVAVAAATPVPASVAPTPTPTSTPEPLRVHVLGEVARPGVVRLPPGSRVEDAIAAAGGLLPDARPGDLNLAAVVADGAQVWVGGRAEPGGEVRGSQPSGAASAGGGGPGSDRLDLNTATLDQLDALPGVGPVTAQAILARRGDGRFTRVEELLEVDGIGQKTFERIEPHVRV</sequence>
<dbReference type="EMBL" id="SDMQ01000010">
    <property type="protein sequence ID" value="TBT83728.1"/>
    <property type="molecule type" value="Genomic_DNA"/>
</dbReference>
<accession>A0A4Q9KE63</accession>
<feature type="region of interest" description="Disordered" evidence="1">
    <location>
        <begin position="187"/>
        <end position="214"/>
    </location>
</feature>
<dbReference type="Pfam" id="PF12836">
    <property type="entry name" value="HHH_3"/>
    <property type="match status" value="1"/>
</dbReference>
<dbReference type="SMART" id="SM00278">
    <property type="entry name" value="HhH1"/>
    <property type="match status" value="2"/>
</dbReference>
<organism evidence="4 5">
    <name type="scientific">Propioniciclava sinopodophylli</name>
    <dbReference type="NCBI Taxonomy" id="1837344"/>
    <lineage>
        <taxon>Bacteria</taxon>
        <taxon>Bacillati</taxon>
        <taxon>Actinomycetota</taxon>
        <taxon>Actinomycetes</taxon>
        <taxon>Propionibacteriales</taxon>
        <taxon>Propionibacteriaceae</taxon>
        <taxon>Propioniciclava</taxon>
    </lineage>
</organism>
<evidence type="ECO:0000313" key="4">
    <source>
        <dbReference type="EMBL" id="TBT83728.1"/>
    </source>
</evidence>
<dbReference type="Gene3D" id="1.10.150.320">
    <property type="entry name" value="Photosystem II 12 kDa extrinsic protein"/>
    <property type="match status" value="1"/>
</dbReference>
<keyword evidence="2" id="KW-1133">Transmembrane helix</keyword>
<dbReference type="RefSeq" id="WP_131168670.1">
    <property type="nucleotide sequence ID" value="NZ_SDMQ01000010.1"/>
</dbReference>
<feature type="transmembrane region" description="Helical" evidence="2">
    <location>
        <begin position="76"/>
        <end position="96"/>
    </location>
</feature>
<evidence type="ECO:0000256" key="1">
    <source>
        <dbReference type="SAM" id="MobiDB-lite"/>
    </source>
</evidence>
<proteinExistence type="predicted"/>
<gene>
    <name evidence="4" type="ORF">ET989_10425</name>
</gene>
<keyword evidence="5" id="KW-1185">Reference proteome</keyword>
<feature type="region of interest" description="Disordered" evidence="1">
    <location>
        <begin position="25"/>
        <end position="54"/>
    </location>
</feature>
<dbReference type="OrthoDB" id="9758724at2"/>
<dbReference type="AlphaFoldDB" id="A0A4Q9KE63"/>
<dbReference type="InterPro" id="IPR019554">
    <property type="entry name" value="Soluble_ligand-bd"/>
</dbReference>
<evidence type="ECO:0000313" key="5">
    <source>
        <dbReference type="Proteomes" id="UP000292373"/>
    </source>
</evidence>
<dbReference type="GO" id="GO:0003677">
    <property type="term" value="F:DNA binding"/>
    <property type="evidence" value="ECO:0007669"/>
    <property type="project" value="InterPro"/>
</dbReference>
<dbReference type="GO" id="GO:0006281">
    <property type="term" value="P:DNA repair"/>
    <property type="evidence" value="ECO:0007669"/>
    <property type="project" value="InterPro"/>
</dbReference>
<feature type="domain" description="Helix-hairpin-helix DNA-binding motif class 1" evidence="3">
    <location>
        <begin position="223"/>
        <end position="242"/>
    </location>
</feature>
<dbReference type="InterPro" id="IPR010994">
    <property type="entry name" value="RuvA_2-like"/>
</dbReference>
<keyword evidence="2" id="KW-0812">Transmembrane</keyword>
<comment type="caution">
    <text evidence="4">The sequence shown here is derived from an EMBL/GenBank/DDBJ whole genome shotgun (WGS) entry which is preliminary data.</text>
</comment>
<dbReference type="SUPFAM" id="SSF47781">
    <property type="entry name" value="RuvA domain 2-like"/>
    <property type="match status" value="1"/>
</dbReference>
<dbReference type="Pfam" id="PF10531">
    <property type="entry name" value="SLBB"/>
    <property type="match status" value="1"/>
</dbReference>
<dbReference type="GO" id="GO:0015627">
    <property type="term" value="C:type II protein secretion system complex"/>
    <property type="evidence" value="ECO:0007669"/>
    <property type="project" value="TreeGrafter"/>
</dbReference>